<keyword evidence="2" id="KW-1003">Cell membrane</keyword>
<feature type="transmembrane region" description="Helical" evidence="7">
    <location>
        <begin position="357"/>
        <end position="375"/>
    </location>
</feature>
<keyword evidence="4 7" id="KW-1133">Transmembrane helix</keyword>
<feature type="transmembrane region" description="Helical" evidence="7">
    <location>
        <begin position="95"/>
        <end position="117"/>
    </location>
</feature>
<evidence type="ECO:0000256" key="7">
    <source>
        <dbReference type="SAM" id="Phobius"/>
    </source>
</evidence>
<feature type="transmembrane region" description="Helical" evidence="7">
    <location>
        <begin position="158"/>
        <end position="181"/>
    </location>
</feature>
<feature type="domain" description="Major facilitator superfamily (MFS) profile" evidence="8">
    <location>
        <begin position="1"/>
        <end position="379"/>
    </location>
</feature>
<dbReference type="Pfam" id="PF07690">
    <property type="entry name" value="MFS_1"/>
    <property type="match status" value="1"/>
</dbReference>
<name>A0ABP4Y8X9_9MICO</name>
<evidence type="ECO:0000256" key="3">
    <source>
        <dbReference type="ARBA" id="ARBA00022692"/>
    </source>
</evidence>
<feature type="transmembrane region" description="Helical" evidence="7">
    <location>
        <begin position="266"/>
        <end position="284"/>
    </location>
</feature>
<dbReference type="InterPro" id="IPR020846">
    <property type="entry name" value="MFS_dom"/>
</dbReference>
<feature type="transmembrane region" description="Helical" evidence="7">
    <location>
        <begin position="70"/>
        <end position="89"/>
    </location>
</feature>
<feature type="transmembrane region" description="Helical" evidence="7">
    <location>
        <begin position="235"/>
        <end position="254"/>
    </location>
</feature>
<dbReference type="InterPro" id="IPR011701">
    <property type="entry name" value="MFS"/>
</dbReference>
<sequence>MGGFGVGASEFVSMRLLPQISQGLLGDLFAADPQAATARARWLIGAYALGVVVGAPVIAVAAARASRSRLTVGLLLALAIGTFASALAPTFESVLAARFVAGLPHGAYLGLAALVAGRILGPGNQGKGIAVAMSGLTIANVIGVPAMTWLGQAQGWRAAYLLAGAIFVLALVLAMHSLPTLPGDPTANARRELSAFGNGQVWLVMGIGAIGFGGFFAVYAYLADVTTRVTGLADAAVPAVLAATGLGMTLGNLLGGRAADRNGERALLTGLVGLALSMLAFAALTGSAMGLFAAAFAVGFAAMYVGPAVQARLIAASGDAPLLGASMNHSAFNVGNTLGAVLGGQVISAGLGYRAPALVGVVLALAGLALALISLRLERRAATRPPTSASRPRHMPRFPAAETAR</sequence>
<dbReference type="CDD" id="cd17324">
    <property type="entry name" value="MFS_NepI_like"/>
    <property type="match status" value="1"/>
</dbReference>
<proteinExistence type="predicted"/>
<evidence type="ECO:0000313" key="10">
    <source>
        <dbReference type="Proteomes" id="UP001499938"/>
    </source>
</evidence>
<evidence type="ECO:0000256" key="2">
    <source>
        <dbReference type="ARBA" id="ARBA00022475"/>
    </source>
</evidence>
<comment type="subcellular location">
    <subcellularLocation>
        <location evidence="1">Cell membrane</location>
        <topology evidence="1">Multi-pass membrane protein</topology>
    </subcellularLocation>
</comment>
<comment type="caution">
    <text evidence="9">The sequence shown here is derived from an EMBL/GenBank/DDBJ whole genome shotgun (WGS) entry which is preliminary data.</text>
</comment>
<feature type="transmembrane region" description="Helical" evidence="7">
    <location>
        <begin position="290"/>
        <end position="309"/>
    </location>
</feature>
<evidence type="ECO:0000256" key="5">
    <source>
        <dbReference type="ARBA" id="ARBA00023136"/>
    </source>
</evidence>
<feature type="transmembrane region" description="Helical" evidence="7">
    <location>
        <begin position="201"/>
        <end position="223"/>
    </location>
</feature>
<feature type="transmembrane region" description="Helical" evidence="7">
    <location>
        <begin position="129"/>
        <end position="152"/>
    </location>
</feature>
<dbReference type="InterPro" id="IPR036259">
    <property type="entry name" value="MFS_trans_sf"/>
</dbReference>
<evidence type="ECO:0000256" key="1">
    <source>
        <dbReference type="ARBA" id="ARBA00004651"/>
    </source>
</evidence>
<keyword evidence="10" id="KW-1185">Reference proteome</keyword>
<dbReference type="Gene3D" id="1.20.1250.20">
    <property type="entry name" value="MFS general substrate transporter like domains"/>
    <property type="match status" value="2"/>
</dbReference>
<dbReference type="SUPFAM" id="SSF103473">
    <property type="entry name" value="MFS general substrate transporter"/>
    <property type="match status" value="1"/>
</dbReference>
<feature type="transmembrane region" description="Helical" evidence="7">
    <location>
        <begin position="42"/>
        <end position="63"/>
    </location>
</feature>
<dbReference type="EMBL" id="BAAAPO010000046">
    <property type="protein sequence ID" value="GAA1804321.1"/>
    <property type="molecule type" value="Genomic_DNA"/>
</dbReference>
<evidence type="ECO:0000313" key="9">
    <source>
        <dbReference type="EMBL" id="GAA1804321.1"/>
    </source>
</evidence>
<gene>
    <name evidence="9" type="ORF">GCM10009811_29880</name>
</gene>
<evidence type="ECO:0000259" key="8">
    <source>
        <dbReference type="PROSITE" id="PS50850"/>
    </source>
</evidence>
<reference evidence="10" key="1">
    <citation type="journal article" date="2019" name="Int. J. Syst. Evol. Microbiol.">
        <title>The Global Catalogue of Microorganisms (GCM) 10K type strain sequencing project: providing services to taxonomists for standard genome sequencing and annotation.</title>
        <authorList>
            <consortium name="The Broad Institute Genomics Platform"/>
            <consortium name="The Broad Institute Genome Sequencing Center for Infectious Disease"/>
            <person name="Wu L."/>
            <person name="Ma J."/>
        </authorList>
    </citation>
    <scope>NUCLEOTIDE SEQUENCE [LARGE SCALE GENOMIC DNA]</scope>
    <source>
        <strain evidence="10">JCM 15592</strain>
    </source>
</reference>
<dbReference type="PANTHER" id="PTHR43124">
    <property type="entry name" value="PURINE EFFLUX PUMP PBUE"/>
    <property type="match status" value="1"/>
</dbReference>
<evidence type="ECO:0000256" key="4">
    <source>
        <dbReference type="ARBA" id="ARBA00022989"/>
    </source>
</evidence>
<keyword evidence="5 7" id="KW-0472">Membrane</keyword>
<dbReference type="PROSITE" id="PS50850">
    <property type="entry name" value="MFS"/>
    <property type="match status" value="1"/>
</dbReference>
<accession>A0ABP4Y8X9</accession>
<feature type="region of interest" description="Disordered" evidence="6">
    <location>
        <begin position="383"/>
        <end position="405"/>
    </location>
</feature>
<dbReference type="Proteomes" id="UP001499938">
    <property type="component" value="Unassembled WGS sequence"/>
</dbReference>
<dbReference type="InterPro" id="IPR050189">
    <property type="entry name" value="MFS_Efflux_Transporters"/>
</dbReference>
<protein>
    <submittedName>
        <fullName evidence="9">MFS transporter</fullName>
    </submittedName>
</protein>
<dbReference type="PANTHER" id="PTHR43124:SF3">
    <property type="entry name" value="CHLORAMPHENICOL EFFLUX PUMP RV0191"/>
    <property type="match status" value="1"/>
</dbReference>
<organism evidence="9 10">
    <name type="scientific">Nostocoides veronense</name>
    <dbReference type="NCBI Taxonomy" id="330836"/>
    <lineage>
        <taxon>Bacteria</taxon>
        <taxon>Bacillati</taxon>
        <taxon>Actinomycetota</taxon>
        <taxon>Actinomycetes</taxon>
        <taxon>Micrococcales</taxon>
        <taxon>Intrasporangiaceae</taxon>
        <taxon>Nostocoides</taxon>
    </lineage>
</organism>
<keyword evidence="3 7" id="KW-0812">Transmembrane</keyword>
<evidence type="ECO:0000256" key="6">
    <source>
        <dbReference type="SAM" id="MobiDB-lite"/>
    </source>
</evidence>